<dbReference type="Gene3D" id="3.30.2290.10">
    <property type="entry name" value="PmbA/TldD superfamily"/>
    <property type="match status" value="1"/>
</dbReference>
<accession>A0ABY0IGN2</accession>
<dbReference type="Proteomes" id="UP000443582">
    <property type="component" value="Unassembled WGS sequence"/>
</dbReference>
<evidence type="ECO:0000256" key="2">
    <source>
        <dbReference type="ARBA" id="ARBA00022670"/>
    </source>
</evidence>
<keyword evidence="9" id="KW-1185">Reference proteome</keyword>
<sequence>MLDNQIAKEVIDYAMLRGADFAEIFIDRQTFESISIKSSKVDNIENGINFGIGIRLFYGTKVLYGYTNSKKKEDLLDIVSSLSAKDLRDPITTATNFNFEKINQAHFVQTGLKNNISLDQKIPLLMAIDEMTRKQTDKITQVPIGTTQRMQEIEIFNSEGLHITDERNYIRLRASCIASDGTIQDSAGYSPGAMLGWEFILGQDPKYISEKMAKEVLTKLKAKPCPAGKMPVVIDNGFGGVIFHEACGHLLETTSVAKKASVFWDKKGEQIASSVVSAVDDGTNQNYWGSINIDDEGMATQKTQLIKDGILTNFMADRMGAQKTGHPRTGSARRESYKYAPTSRMRNTYIEAGNDKFEDMISSIDHGIYCAQMGGGSVSPGTGEFNFSVIEGYEIKNGKIGDAVKGATLIGTGPDTLTKVSMVADNLDFAAGVCGSISGGVNTTVGQPALKVDEILVGGGK</sequence>
<dbReference type="RefSeq" id="WP_115362742.1">
    <property type="nucleotide sequence ID" value="NZ_QDKL01000003.1"/>
</dbReference>
<comment type="similarity">
    <text evidence="1">Belongs to the peptidase U62 family.</text>
</comment>
<keyword evidence="3" id="KW-0378">Hydrolase</keyword>
<evidence type="ECO:0000259" key="5">
    <source>
        <dbReference type="Pfam" id="PF01523"/>
    </source>
</evidence>
<dbReference type="InterPro" id="IPR045570">
    <property type="entry name" value="Metalloprtase-TldD/E_cen_dom"/>
</dbReference>
<protein>
    <submittedName>
        <fullName evidence="8">TldD/PmbA family protein</fullName>
    </submittedName>
</protein>
<dbReference type="InterPro" id="IPR036059">
    <property type="entry name" value="TldD/PmbA_sf"/>
</dbReference>
<evidence type="ECO:0000256" key="3">
    <source>
        <dbReference type="ARBA" id="ARBA00022801"/>
    </source>
</evidence>
<name>A0ABY0IGN2_9BACT</name>
<evidence type="ECO:0000259" key="6">
    <source>
        <dbReference type="Pfam" id="PF19289"/>
    </source>
</evidence>
<reference evidence="9" key="1">
    <citation type="journal article" date="2019" name="Int. J. Syst. Evol. Microbiol.">
        <title>Halobacteriovorax valvorus sp. nov., a novel prokaryotic predator isolated from coastal seawater of China.</title>
        <authorList>
            <person name="Chen M.-X."/>
        </authorList>
    </citation>
    <scope>NUCLEOTIDE SEQUENCE [LARGE SCALE GENOMIC DNA]</scope>
    <source>
        <strain evidence="9">BL9</strain>
    </source>
</reference>
<keyword evidence="4" id="KW-0482">Metalloprotease</keyword>
<evidence type="ECO:0000256" key="4">
    <source>
        <dbReference type="ARBA" id="ARBA00023049"/>
    </source>
</evidence>
<evidence type="ECO:0000256" key="1">
    <source>
        <dbReference type="ARBA" id="ARBA00005836"/>
    </source>
</evidence>
<dbReference type="Pfam" id="PF19289">
    <property type="entry name" value="PmbA_TldD_3rd"/>
    <property type="match status" value="1"/>
</dbReference>
<evidence type="ECO:0000313" key="9">
    <source>
        <dbReference type="Proteomes" id="UP000443582"/>
    </source>
</evidence>
<keyword evidence="2" id="KW-0645">Protease</keyword>
<evidence type="ECO:0000313" key="8">
    <source>
        <dbReference type="EMBL" id="RZF20679.1"/>
    </source>
</evidence>
<dbReference type="InterPro" id="IPR051463">
    <property type="entry name" value="Peptidase_U62_metallo"/>
</dbReference>
<dbReference type="PIRSF" id="PIRSF004919">
    <property type="entry name" value="TldD"/>
    <property type="match status" value="1"/>
</dbReference>
<dbReference type="Pfam" id="PF19290">
    <property type="entry name" value="PmbA_TldD_2nd"/>
    <property type="match status" value="1"/>
</dbReference>
<dbReference type="InterPro" id="IPR025502">
    <property type="entry name" value="TldD"/>
</dbReference>
<feature type="domain" description="Metalloprotease TldD/E C-terminal" evidence="6">
    <location>
        <begin position="228"/>
        <end position="459"/>
    </location>
</feature>
<proteinExistence type="inferred from homology"/>
<dbReference type="EMBL" id="QDKL01000003">
    <property type="protein sequence ID" value="RZF20679.1"/>
    <property type="molecule type" value="Genomic_DNA"/>
</dbReference>
<feature type="domain" description="Metalloprotease TldD/E N-terminal" evidence="5">
    <location>
        <begin position="22"/>
        <end position="81"/>
    </location>
</feature>
<comment type="caution">
    <text evidence="8">The sequence shown here is derived from an EMBL/GenBank/DDBJ whole genome shotgun (WGS) entry which is preliminary data.</text>
</comment>
<dbReference type="SUPFAM" id="SSF111283">
    <property type="entry name" value="Putative modulator of DNA gyrase, PmbA/TldD"/>
    <property type="match status" value="1"/>
</dbReference>
<dbReference type="PANTHER" id="PTHR30624">
    <property type="entry name" value="UNCHARACTERIZED PROTEIN TLDD AND PMBA"/>
    <property type="match status" value="1"/>
</dbReference>
<dbReference type="InterPro" id="IPR045569">
    <property type="entry name" value="Metalloprtase-TldD/E_C"/>
</dbReference>
<feature type="domain" description="Metalloprotease TldD/E central" evidence="7">
    <location>
        <begin position="115"/>
        <end position="220"/>
    </location>
</feature>
<dbReference type="InterPro" id="IPR002510">
    <property type="entry name" value="Metalloprtase-TldD/E_N"/>
</dbReference>
<dbReference type="Pfam" id="PF01523">
    <property type="entry name" value="PmbA_TldD_1st"/>
    <property type="match status" value="1"/>
</dbReference>
<evidence type="ECO:0000259" key="7">
    <source>
        <dbReference type="Pfam" id="PF19290"/>
    </source>
</evidence>
<dbReference type="InterPro" id="IPR035068">
    <property type="entry name" value="TldD/PmbA_N"/>
</dbReference>
<dbReference type="PANTHER" id="PTHR30624:SF4">
    <property type="entry name" value="METALLOPROTEASE TLDD"/>
    <property type="match status" value="1"/>
</dbReference>
<organism evidence="8 9">
    <name type="scientific">Halobacteriovorax vibrionivorans</name>
    <dbReference type="NCBI Taxonomy" id="2152716"/>
    <lineage>
        <taxon>Bacteria</taxon>
        <taxon>Pseudomonadati</taxon>
        <taxon>Bdellovibrionota</taxon>
        <taxon>Bacteriovoracia</taxon>
        <taxon>Bacteriovoracales</taxon>
        <taxon>Halobacteriovoraceae</taxon>
        <taxon>Halobacteriovorax</taxon>
    </lineage>
</organism>
<gene>
    <name evidence="8" type="ORF">DAY19_11885</name>
</gene>